<keyword evidence="2" id="KW-0349">Heme</keyword>
<dbReference type="Proteomes" id="UP001501302">
    <property type="component" value="Unassembled WGS sequence"/>
</dbReference>
<protein>
    <recommendedName>
        <fullName evidence="6">Cytochrome c-552/DMSO reductase-like haem-binding domain-containing protein</fullName>
    </recommendedName>
</protein>
<dbReference type="Pfam" id="PF09459">
    <property type="entry name" value="EB_dh"/>
    <property type="match status" value="1"/>
</dbReference>
<keyword evidence="4" id="KW-0249">Electron transport</keyword>
<evidence type="ECO:0000259" key="6">
    <source>
        <dbReference type="Pfam" id="PF09459"/>
    </source>
</evidence>
<sequence length="415" mass="45674">MKIFKLITALIITVTFVLGCTHDDYVPANGTGDVGIGESPDELLVKKFSTAPVFDGDIDDIWSEARPLINKATVTGAGDREITLNGSSGGNLSLEPTDLMDPYTGESYSYSLRGGHDGEYLYLLFEWEDDTDSQQRESWFFNPITKQWQQENKYANHKNDKFYEDKFGFMFPIGNPAGFSEGTCTVTCHGGLTDPQPGQKVTRHYMKNDGELTDFWHWKRDRHALAEACDDGYIDYPWKDGVDLSGTAAANARRNDEGAGPYANNQKFTDTDTGMVGPLYVVPGAENYYWIVKSEIGTVAKEVTGIDENGIISYEGGTIDPNGDPAYSQGFGSKRIPSVIINPGGQGNDGRSEVQVKAIHTGSGWQLEIRRLLYTGDPTDAEFKIGESIPFGLAIFNNAAIAHGQTNYLSMKIEN</sequence>
<reference evidence="8" key="1">
    <citation type="journal article" date="2019" name="Int. J. Syst. Evol. Microbiol.">
        <title>The Global Catalogue of Microorganisms (GCM) 10K type strain sequencing project: providing services to taxonomists for standard genome sequencing and annotation.</title>
        <authorList>
            <consortium name="The Broad Institute Genomics Platform"/>
            <consortium name="The Broad Institute Genome Sequencing Center for Infectious Disease"/>
            <person name="Wu L."/>
            <person name="Ma J."/>
        </authorList>
    </citation>
    <scope>NUCLEOTIDE SEQUENCE [LARGE SCALE GENOMIC DNA]</scope>
    <source>
        <strain evidence="8">JCM 18285</strain>
    </source>
</reference>
<evidence type="ECO:0000256" key="3">
    <source>
        <dbReference type="ARBA" id="ARBA00022723"/>
    </source>
</evidence>
<keyword evidence="3" id="KW-0479">Metal-binding</keyword>
<gene>
    <name evidence="7" type="ORF">GCM10023314_09490</name>
</gene>
<comment type="caution">
    <text evidence="7">The sequence shown here is derived from an EMBL/GenBank/DDBJ whole genome shotgun (WGS) entry which is preliminary data.</text>
</comment>
<keyword evidence="1" id="KW-0813">Transport</keyword>
<evidence type="ECO:0000313" key="8">
    <source>
        <dbReference type="Proteomes" id="UP001501302"/>
    </source>
</evidence>
<keyword evidence="8" id="KW-1185">Reference proteome</keyword>
<accession>A0ABP9GE59</accession>
<feature type="domain" description="Cytochrome c-552/DMSO reductase-like haem-binding" evidence="6">
    <location>
        <begin position="94"/>
        <end position="405"/>
    </location>
</feature>
<evidence type="ECO:0000256" key="1">
    <source>
        <dbReference type="ARBA" id="ARBA00022448"/>
    </source>
</evidence>
<dbReference type="InterPro" id="IPR019020">
    <property type="entry name" value="Cyt-c552/DMSO_Rdtase_haem-bd"/>
</dbReference>
<organism evidence="7 8">
    <name type="scientific">Algibacter agarivorans</name>
    <dbReference type="NCBI Taxonomy" id="1109741"/>
    <lineage>
        <taxon>Bacteria</taxon>
        <taxon>Pseudomonadati</taxon>
        <taxon>Bacteroidota</taxon>
        <taxon>Flavobacteriia</taxon>
        <taxon>Flavobacteriales</taxon>
        <taxon>Flavobacteriaceae</taxon>
        <taxon>Algibacter</taxon>
    </lineage>
</organism>
<evidence type="ECO:0000256" key="4">
    <source>
        <dbReference type="ARBA" id="ARBA00022982"/>
    </source>
</evidence>
<dbReference type="SUPFAM" id="SSF49344">
    <property type="entry name" value="CBD9-like"/>
    <property type="match status" value="1"/>
</dbReference>
<name>A0ABP9GE59_9FLAO</name>
<evidence type="ECO:0000256" key="5">
    <source>
        <dbReference type="ARBA" id="ARBA00023004"/>
    </source>
</evidence>
<dbReference type="RefSeq" id="WP_345190508.1">
    <property type="nucleotide sequence ID" value="NZ_BAABJJ010000011.1"/>
</dbReference>
<evidence type="ECO:0000256" key="2">
    <source>
        <dbReference type="ARBA" id="ARBA00022617"/>
    </source>
</evidence>
<dbReference type="Gene3D" id="2.60.40.1190">
    <property type="match status" value="1"/>
</dbReference>
<keyword evidence="5" id="KW-0408">Iron</keyword>
<proteinExistence type="predicted"/>
<dbReference type="EMBL" id="BAABJJ010000011">
    <property type="protein sequence ID" value="GAA4938926.1"/>
    <property type="molecule type" value="Genomic_DNA"/>
</dbReference>
<dbReference type="PROSITE" id="PS51257">
    <property type="entry name" value="PROKAR_LIPOPROTEIN"/>
    <property type="match status" value="1"/>
</dbReference>
<evidence type="ECO:0000313" key="7">
    <source>
        <dbReference type="EMBL" id="GAA4938926.1"/>
    </source>
</evidence>